<dbReference type="Pfam" id="PF24842">
    <property type="entry name" value="UFD1_N2"/>
    <property type="match status" value="1"/>
</dbReference>
<dbReference type="GO" id="GO:0036503">
    <property type="term" value="P:ERAD pathway"/>
    <property type="evidence" value="ECO:0007669"/>
    <property type="project" value="TreeGrafter"/>
</dbReference>
<evidence type="ECO:0000313" key="3">
    <source>
        <dbReference type="EMBL" id="CEM42502.1"/>
    </source>
</evidence>
<dbReference type="AlphaFoldDB" id="A0A0G4HEN4"/>
<dbReference type="InterPro" id="IPR042299">
    <property type="entry name" value="Ufd1-like_Nn"/>
</dbReference>
<dbReference type="GO" id="GO:0031593">
    <property type="term" value="F:polyubiquitin modification-dependent protein binding"/>
    <property type="evidence" value="ECO:0007669"/>
    <property type="project" value="TreeGrafter"/>
</dbReference>
<evidence type="ECO:0000256" key="1">
    <source>
        <dbReference type="SAM" id="SignalP"/>
    </source>
</evidence>
<dbReference type="PhylomeDB" id="A0A0G4HEN4"/>
<reference evidence="3" key="1">
    <citation type="submission" date="2014-11" db="EMBL/GenBank/DDBJ databases">
        <authorList>
            <person name="Otto D Thomas"/>
            <person name="Naeem Raeece"/>
        </authorList>
    </citation>
    <scope>NUCLEOTIDE SEQUENCE</scope>
</reference>
<name>A0A0G4HEN4_9ALVE</name>
<feature type="chain" id="PRO_5005191307" description="Ubiquitin fusion degradation protein UFD1 N-terminal subdomain 2 domain-containing protein" evidence="1">
    <location>
        <begin position="26"/>
        <end position="354"/>
    </location>
</feature>
<dbReference type="VEuPathDB" id="CryptoDB:Cvel_26787"/>
<keyword evidence="1" id="KW-0732">Signal</keyword>
<feature type="signal peptide" evidence="1">
    <location>
        <begin position="1"/>
        <end position="25"/>
    </location>
</feature>
<dbReference type="PANTHER" id="PTHR12555">
    <property type="entry name" value="UBIQUITIN FUSION DEGRADATON PROTEIN 1"/>
    <property type="match status" value="1"/>
</dbReference>
<dbReference type="GO" id="GO:0006511">
    <property type="term" value="P:ubiquitin-dependent protein catabolic process"/>
    <property type="evidence" value="ECO:0007669"/>
    <property type="project" value="InterPro"/>
</dbReference>
<evidence type="ECO:0000259" key="2">
    <source>
        <dbReference type="Pfam" id="PF24842"/>
    </source>
</evidence>
<dbReference type="Gene3D" id="2.40.40.50">
    <property type="entry name" value="Ubiquitin fusion degradation protein UFD1, N-terminal domain"/>
    <property type="match status" value="1"/>
</dbReference>
<dbReference type="PANTHER" id="PTHR12555:SF13">
    <property type="entry name" value="UBIQUITIN RECOGNITION FACTOR IN ER-ASSOCIATED DEGRADATION PROTEIN 1"/>
    <property type="match status" value="1"/>
</dbReference>
<dbReference type="InterPro" id="IPR055418">
    <property type="entry name" value="UFD1_N2"/>
</dbReference>
<feature type="domain" description="Ubiquitin fusion degradation protein UFD1 N-terminal subdomain 2" evidence="2">
    <location>
        <begin position="230"/>
        <end position="285"/>
    </location>
</feature>
<dbReference type="GO" id="GO:0034098">
    <property type="term" value="C:VCP-NPL4-UFD1 AAA ATPase complex"/>
    <property type="evidence" value="ECO:0007669"/>
    <property type="project" value="TreeGrafter"/>
</dbReference>
<protein>
    <recommendedName>
        <fullName evidence="2">Ubiquitin fusion degradation protein UFD1 N-terminal subdomain 2 domain-containing protein</fullName>
    </recommendedName>
</protein>
<proteinExistence type="predicted"/>
<sequence>MLQDLSNLCLILAGLWISGPSFVDALGTRGAVSLPPDPIARRLKRSLLATIQPRKRRRSGLFRFVGHFRDALRRAQVEQWVEDTNAALKTSKAGVQFLIAMPISDRFDPAPGTFSHGHVMTGDKMSLPRSVNSFLMQTRADFPWQFAVEPLSPGDAPVEVVEEGRVAEEEGDSEGLKLALQGDGVRRVFGSIVDFRAPENYVFMPTWMFASLKIFPGAVVRVSSQKMREGVTVKLRPRSEAFMKLSDHQAILESELRHYSALSRSSSILFCYNGQEYVMDVEVVEALKTEAEVLEEEDANEDRAMGVGGRLRKNPPLDGICVQDCDVSTEFLPSLEKVLKKRRARKVLTAPQPE</sequence>
<organism evidence="3">
    <name type="scientific">Chromera velia CCMP2878</name>
    <dbReference type="NCBI Taxonomy" id="1169474"/>
    <lineage>
        <taxon>Eukaryota</taxon>
        <taxon>Sar</taxon>
        <taxon>Alveolata</taxon>
        <taxon>Colpodellida</taxon>
        <taxon>Chromeraceae</taxon>
        <taxon>Chromera</taxon>
    </lineage>
</organism>
<accession>A0A0G4HEN4</accession>
<dbReference type="Gene3D" id="3.10.330.10">
    <property type="match status" value="1"/>
</dbReference>
<gene>
    <name evidence="3" type="ORF">Cvel_26787</name>
</gene>
<dbReference type="InterPro" id="IPR004854">
    <property type="entry name" value="Ufd1-like"/>
</dbReference>
<dbReference type="EMBL" id="CDMZ01002465">
    <property type="protein sequence ID" value="CEM42502.1"/>
    <property type="molecule type" value="Genomic_DNA"/>
</dbReference>